<evidence type="ECO:0000313" key="4">
    <source>
        <dbReference type="Proteomes" id="UP001138802"/>
    </source>
</evidence>
<dbReference type="Gene3D" id="3.30.360.10">
    <property type="entry name" value="Dihydrodipicolinate Reductase, domain 2"/>
    <property type="match status" value="1"/>
</dbReference>
<organism evidence="3 4">
    <name type="scientific">Thiocapsa imhoffii</name>
    <dbReference type="NCBI Taxonomy" id="382777"/>
    <lineage>
        <taxon>Bacteria</taxon>
        <taxon>Pseudomonadati</taxon>
        <taxon>Pseudomonadota</taxon>
        <taxon>Gammaproteobacteria</taxon>
        <taxon>Chromatiales</taxon>
        <taxon>Chromatiaceae</taxon>
        <taxon>Thiocapsa</taxon>
    </lineage>
</organism>
<comment type="caution">
    <text evidence="3">The sequence shown here is derived from an EMBL/GenBank/DDBJ whole genome shotgun (WGS) entry which is preliminary data.</text>
</comment>
<evidence type="ECO:0000259" key="2">
    <source>
        <dbReference type="Pfam" id="PF22725"/>
    </source>
</evidence>
<dbReference type="GO" id="GO:0000166">
    <property type="term" value="F:nucleotide binding"/>
    <property type="evidence" value="ECO:0007669"/>
    <property type="project" value="InterPro"/>
</dbReference>
<dbReference type="PANTHER" id="PTHR43377:SF1">
    <property type="entry name" value="BILIVERDIN REDUCTASE A"/>
    <property type="match status" value="1"/>
</dbReference>
<dbReference type="InterPro" id="IPR036291">
    <property type="entry name" value="NAD(P)-bd_dom_sf"/>
</dbReference>
<proteinExistence type="predicted"/>
<dbReference type="InterPro" id="IPR055170">
    <property type="entry name" value="GFO_IDH_MocA-like_dom"/>
</dbReference>
<dbReference type="SUPFAM" id="SSF51735">
    <property type="entry name" value="NAD(P)-binding Rossmann-fold domains"/>
    <property type="match status" value="1"/>
</dbReference>
<dbReference type="Pfam" id="PF22725">
    <property type="entry name" value="GFO_IDH_MocA_C3"/>
    <property type="match status" value="1"/>
</dbReference>
<dbReference type="SUPFAM" id="SSF55347">
    <property type="entry name" value="Glyceraldehyde-3-phosphate dehydrogenase-like, C-terminal domain"/>
    <property type="match status" value="1"/>
</dbReference>
<gene>
    <name evidence="3" type="ORF">CKO25_13180</name>
</gene>
<dbReference type="Gene3D" id="3.40.50.720">
    <property type="entry name" value="NAD(P)-binding Rossmann-like Domain"/>
    <property type="match status" value="1"/>
</dbReference>
<sequence>MSETFRVAVVGVGYLGRFHALIYSRMPEVELVGVVDVDTDRAAAVAAEAGCGVLDGIEAVLDRVDAVSIVVPTTAHLEAAAPFLSRGIPILLEKPIAATLSDARALVELARERDTILQIGHVERYNAGVMALAQRIDSPLYLEAQRMGGFVERATDVDVVSDLMIHDLDIILALVDARIVEISAVGARVLTDHVDIASARLEFDNHTVANVVASRVSEKTTRRIRVFQPRRYLSLDFIEQTIDIAEPRLTAASPRPEILRERIQIDPVKPLDAELADFVRCVRMGHRPLVDGETGLKALEVALEVRERIGR</sequence>
<accession>A0A9X0WJP6</accession>
<dbReference type="Proteomes" id="UP001138802">
    <property type="component" value="Unassembled WGS sequence"/>
</dbReference>
<feature type="domain" description="GFO/IDH/MocA-like oxidoreductase" evidence="2">
    <location>
        <begin position="148"/>
        <end position="227"/>
    </location>
</feature>
<evidence type="ECO:0000259" key="1">
    <source>
        <dbReference type="Pfam" id="PF01408"/>
    </source>
</evidence>
<reference evidence="3 4" key="1">
    <citation type="journal article" date="2020" name="Microorganisms">
        <title>Osmotic Adaptation and Compatible Solute Biosynthesis of Phototrophic Bacteria as Revealed from Genome Analyses.</title>
        <authorList>
            <person name="Imhoff J.F."/>
            <person name="Rahn T."/>
            <person name="Kunzel S."/>
            <person name="Keller A."/>
            <person name="Neulinger S.C."/>
        </authorList>
    </citation>
    <scope>NUCLEOTIDE SEQUENCE [LARGE SCALE GENOMIC DNA]</scope>
    <source>
        <strain evidence="3 4">DSM 21303</strain>
    </source>
</reference>
<dbReference type="EMBL" id="NRSD01000013">
    <property type="protein sequence ID" value="MBK1645579.1"/>
    <property type="molecule type" value="Genomic_DNA"/>
</dbReference>
<dbReference type="Pfam" id="PF01408">
    <property type="entry name" value="GFO_IDH_MocA"/>
    <property type="match status" value="1"/>
</dbReference>
<feature type="domain" description="Gfo/Idh/MocA-like oxidoreductase N-terminal" evidence="1">
    <location>
        <begin position="5"/>
        <end position="121"/>
    </location>
</feature>
<dbReference type="InterPro" id="IPR051450">
    <property type="entry name" value="Gfo/Idh/MocA_Oxidoreductases"/>
</dbReference>
<dbReference type="RefSeq" id="WP_200388389.1">
    <property type="nucleotide sequence ID" value="NZ_NRSD01000013.1"/>
</dbReference>
<dbReference type="PANTHER" id="PTHR43377">
    <property type="entry name" value="BILIVERDIN REDUCTASE A"/>
    <property type="match status" value="1"/>
</dbReference>
<name>A0A9X0WJP6_9GAMM</name>
<protein>
    <submittedName>
        <fullName evidence="3">Oxidoreductase</fullName>
    </submittedName>
</protein>
<evidence type="ECO:0000313" key="3">
    <source>
        <dbReference type="EMBL" id="MBK1645579.1"/>
    </source>
</evidence>
<dbReference type="AlphaFoldDB" id="A0A9X0WJP6"/>
<dbReference type="InterPro" id="IPR000683">
    <property type="entry name" value="Gfo/Idh/MocA-like_OxRdtase_N"/>
</dbReference>
<keyword evidence="4" id="KW-1185">Reference proteome</keyword>